<feature type="chain" id="PRO_5023089152" evidence="1">
    <location>
        <begin position="27"/>
        <end position="447"/>
    </location>
</feature>
<dbReference type="InterPro" id="IPR002372">
    <property type="entry name" value="PQQ_rpt_dom"/>
</dbReference>
<dbReference type="AlphaFoldDB" id="A0A5C6ESP5"/>
<dbReference type="PANTHER" id="PTHR34512:SF30">
    <property type="entry name" value="OUTER MEMBRANE PROTEIN ASSEMBLY FACTOR BAMB"/>
    <property type="match status" value="1"/>
</dbReference>
<evidence type="ECO:0000313" key="3">
    <source>
        <dbReference type="EMBL" id="TWU51675.1"/>
    </source>
</evidence>
<sequence precursor="true">MLCFRWVSGAWVLMGLCLMASESVLADGSWPQFRGASGDGIVAGQSVPVEFSENQHVTWKTPLPGRAWSSPVIADDVIWVTSAVERTATDEERVAMMRESGIEDKKMKQLAIAKAIELKLISLDLKSGDVLSTIPLATIEKPDAIHSLNSYASPTPVIDGGFLYCHFGTYGTYCVNRKSGEIAWQRRFPLEHGVGPGSSPVVDGDVLVLIQDGMDQQYVIGLNKKSGETIWETPRPEFKDATPDTSKSYCTPIVINDSAGRHQLICMGAQWMVAYESKTGKEIWRLYHGKGFSVVPRPVFHDDVVFFSTGFGKPQLWAVRVDGSGDVTDSHVEWTSTSGIPARPSPLLHDGLLYVVSDNGVASCFDIEDGEMLWKERIGGDYSASPTLVGGLIYFGSHDGKVTVMKPGREANIVAVNEVDGKIMASPAIVDDAMILRTDSAIYRIEE</sequence>
<dbReference type="OrthoDB" id="244732at2"/>
<reference evidence="3 4" key="1">
    <citation type="submission" date="2019-02" db="EMBL/GenBank/DDBJ databases">
        <title>Deep-cultivation of Planctomycetes and their phenomic and genomic characterization uncovers novel biology.</title>
        <authorList>
            <person name="Wiegand S."/>
            <person name="Jogler M."/>
            <person name="Boedeker C."/>
            <person name="Pinto D."/>
            <person name="Vollmers J."/>
            <person name="Rivas-Marin E."/>
            <person name="Kohn T."/>
            <person name="Peeters S.H."/>
            <person name="Heuer A."/>
            <person name="Rast P."/>
            <person name="Oberbeckmann S."/>
            <person name="Bunk B."/>
            <person name="Jeske O."/>
            <person name="Meyerdierks A."/>
            <person name="Storesund J.E."/>
            <person name="Kallscheuer N."/>
            <person name="Luecker S."/>
            <person name="Lage O.M."/>
            <person name="Pohl T."/>
            <person name="Merkel B.J."/>
            <person name="Hornburger P."/>
            <person name="Mueller R.-W."/>
            <person name="Bruemmer F."/>
            <person name="Labrenz M."/>
            <person name="Spormann A.M."/>
            <person name="Op Den Camp H."/>
            <person name="Overmann J."/>
            <person name="Amann R."/>
            <person name="Jetten M.S.M."/>
            <person name="Mascher T."/>
            <person name="Medema M.H."/>
            <person name="Devos D.P."/>
            <person name="Kaster A.-K."/>
            <person name="Ovreas L."/>
            <person name="Rohde M."/>
            <person name="Galperin M.Y."/>
            <person name="Jogler C."/>
        </authorList>
    </citation>
    <scope>NUCLEOTIDE SEQUENCE [LARGE SCALE GENOMIC DNA]</scope>
    <source>
        <strain evidence="3 4">Poly59</strain>
    </source>
</reference>
<keyword evidence="4" id="KW-1185">Reference proteome</keyword>
<dbReference type="InterPro" id="IPR018391">
    <property type="entry name" value="PQQ_b-propeller_rpt"/>
</dbReference>
<organism evidence="3 4">
    <name type="scientific">Rubripirellula reticaptiva</name>
    <dbReference type="NCBI Taxonomy" id="2528013"/>
    <lineage>
        <taxon>Bacteria</taxon>
        <taxon>Pseudomonadati</taxon>
        <taxon>Planctomycetota</taxon>
        <taxon>Planctomycetia</taxon>
        <taxon>Pirellulales</taxon>
        <taxon>Pirellulaceae</taxon>
        <taxon>Rubripirellula</taxon>
    </lineage>
</organism>
<dbReference type="EMBL" id="SJPX01000003">
    <property type="protein sequence ID" value="TWU51675.1"/>
    <property type="molecule type" value="Genomic_DNA"/>
</dbReference>
<keyword evidence="1" id="KW-0732">Signal</keyword>
<dbReference type="PANTHER" id="PTHR34512">
    <property type="entry name" value="CELL SURFACE PROTEIN"/>
    <property type="match status" value="1"/>
</dbReference>
<feature type="signal peptide" evidence="1">
    <location>
        <begin position="1"/>
        <end position="26"/>
    </location>
</feature>
<dbReference type="Gene3D" id="2.130.10.10">
    <property type="entry name" value="YVTN repeat-like/Quinoprotein amine dehydrogenase"/>
    <property type="match status" value="1"/>
</dbReference>
<dbReference type="InterPro" id="IPR011047">
    <property type="entry name" value="Quinoprotein_ADH-like_sf"/>
</dbReference>
<evidence type="ECO:0000256" key="1">
    <source>
        <dbReference type="SAM" id="SignalP"/>
    </source>
</evidence>
<dbReference type="RefSeq" id="WP_146534979.1">
    <property type="nucleotide sequence ID" value="NZ_SJPX01000003.1"/>
</dbReference>
<dbReference type="Proteomes" id="UP000317977">
    <property type="component" value="Unassembled WGS sequence"/>
</dbReference>
<proteinExistence type="predicted"/>
<feature type="domain" description="Pyrrolo-quinoline quinone repeat" evidence="2">
    <location>
        <begin position="57"/>
        <end position="232"/>
    </location>
</feature>
<gene>
    <name evidence="3" type="ORF">Poly59_32690</name>
</gene>
<protein>
    <submittedName>
        <fullName evidence="3">Outer membrane biogenesis protein BamB</fullName>
    </submittedName>
</protein>
<evidence type="ECO:0000313" key="4">
    <source>
        <dbReference type="Proteomes" id="UP000317977"/>
    </source>
</evidence>
<dbReference type="SMART" id="SM00564">
    <property type="entry name" value="PQQ"/>
    <property type="match status" value="5"/>
</dbReference>
<dbReference type="Pfam" id="PF13360">
    <property type="entry name" value="PQQ_2"/>
    <property type="match status" value="2"/>
</dbReference>
<feature type="domain" description="Pyrrolo-quinoline quinone repeat" evidence="2">
    <location>
        <begin position="272"/>
        <end position="407"/>
    </location>
</feature>
<dbReference type="Gene3D" id="2.40.128.630">
    <property type="match status" value="1"/>
</dbReference>
<accession>A0A5C6ESP5</accession>
<comment type="caution">
    <text evidence="3">The sequence shown here is derived from an EMBL/GenBank/DDBJ whole genome shotgun (WGS) entry which is preliminary data.</text>
</comment>
<dbReference type="InterPro" id="IPR015943">
    <property type="entry name" value="WD40/YVTN_repeat-like_dom_sf"/>
</dbReference>
<evidence type="ECO:0000259" key="2">
    <source>
        <dbReference type="Pfam" id="PF13360"/>
    </source>
</evidence>
<dbReference type="SUPFAM" id="SSF50998">
    <property type="entry name" value="Quinoprotein alcohol dehydrogenase-like"/>
    <property type="match status" value="1"/>
</dbReference>
<name>A0A5C6ESP5_9BACT</name>